<evidence type="ECO:0000313" key="3">
    <source>
        <dbReference type="Proteomes" id="UP000604083"/>
    </source>
</evidence>
<dbReference type="Proteomes" id="UP000604083">
    <property type="component" value="Unassembled WGS sequence"/>
</dbReference>
<gene>
    <name evidence="2" type="ORF">JIN78_14570</name>
</gene>
<proteinExistence type="predicted"/>
<dbReference type="PROSITE" id="PS51257">
    <property type="entry name" value="PROKAR_LIPOPROTEIN"/>
    <property type="match status" value="1"/>
</dbReference>
<reference evidence="2" key="1">
    <citation type="submission" date="2021-01" db="EMBL/GenBank/DDBJ databases">
        <title>Modified the classification status of verrucomicrobia.</title>
        <authorList>
            <person name="Feng X."/>
        </authorList>
    </citation>
    <scope>NUCLEOTIDE SEQUENCE</scope>
    <source>
        <strain evidence="2">KCTC 12986</strain>
    </source>
</reference>
<sequence>MKLFPLLLALPSLFFAACGGGYRSTLHDSADWKAYRADRERALPEVTLPVGERTLAFEHKMSLIPMPGGFNGTLLPENPRLVHVEYKVSGANSRTYLTGLRPGRTRVFLVNGMAHGGRLNGQLEGEESALSPIISPYTPSYQLRVTAD</sequence>
<accession>A0A934RW81</accession>
<dbReference type="RefSeq" id="WP_200392726.1">
    <property type="nucleotide sequence ID" value="NZ_JAENIO010000047.1"/>
</dbReference>
<name>A0A934RW81_9BACT</name>
<dbReference type="AlphaFoldDB" id="A0A934RW81"/>
<comment type="caution">
    <text evidence="2">The sequence shown here is derived from an EMBL/GenBank/DDBJ whole genome shotgun (WGS) entry which is preliminary data.</text>
</comment>
<evidence type="ECO:0000313" key="2">
    <source>
        <dbReference type="EMBL" id="MBK1835290.1"/>
    </source>
</evidence>
<protein>
    <submittedName>
        <fullName evidence="2">Uncharacterized protein</fullName>
    </submittedName>
</protein>
<dbReference type="EMBL" id="JAENIO010000047">
    <property type="protein sequence ID" value="MBK1835290.1"/>
    <property type="molecule type" value="Genomic_DNA"/>
</dbReference>
<keyword evidence="3" id="KW-1185">Reference proteome</keyword>
<feature type="chain" id="PRO_5037135904" evidence="1">
    <location>
        <begin position="17"/>
        <end position="148"/>
    </location>
</feature>
<evidence type="ECO:0000256" key="1">
    <source>
        <dbReference type="SAM" id="SignalP"/>
    </source>
</evidence>
<keyword evidence="1" id="KW-0732">Signal</keyword>
<organism evidence="2 3">
    <name type="scientific">Roseibacillus ishigakijimensis</name>
    <dbReference type="NCBI Taxonomy" id="454146"/>
    <lineage>
        <taxon>Bacteria</taxon>
        <taxon>Pseudomonadati</taxon>
        <taxon>Verrucomicrobiota</taxon>
        <taxon>Verrucomicrobiia</taxon>
        <taxon>Verrucomicrobiales</taxon>
        <taxon>Verrucomicrobiaceae</taxon>
        <taxon>Roseibacillus</taxon>
    </lineage>
</organism>
<feature type="signal peptide" evidence="1">
    <location>
        <begin position="1"/>
        <end position="16"/>
    </location>
</feature>